<feature type="domain" description="ABC3 transporter permease C-terminal" evidence="7">
    <location>
        <begin position="287"/>
        <end position="404"/>
    </location>
</feature>
<dbReference type="Pfam" id="PF02687">
    <property type="entry name" value="FtsX"/>
    <property type="match status" value="2"/>
</dbReference>
<evidence type="ECO:0000259" key="8">
    <source>
        <dbReference type="Pfam" id="PF12704"/>
    </source>
</evidence>
<dbReference type="GO" id="GO:0016787">
    <property type="term" value="F:hydrolase activity"/>
    <property type="evidence" value="ECO:0007669"/>
    <property type="project" value="UniProtKB-KW"/>
</dbReference>
<proteinExistence type="predicted"/>
<dbReference type="PANTHER" id="PTHR30572:SF18">
    <property type="entry name" value="ABC-TYPE MACROLIDE FAMILY EXPORT SYSTEM PERMEASE COMPONENT 2"/>
    <property type="match status" value="1"/>
</dbReference>
<evidence type="ECO:0000313" key="9">
    <source>
        <dbReference type="EMBL" id="VTR51784.1"/>
    </source>
</evidence>
<evidence type="ECO:0000256" key="6">
    <source>
        <dbReference type="SAM" id="Phobius"/>
    </source>
</evidence>
<protein>
    <submittedName>
        <fullName evidence="9">Macrolide export ATP-binding/permease protein MacB</fullName>
        <ecNumber evidence="9">3.6.3.-</ecNumber>
    </submittedName>
</protein>
<keyword evidence="4 6" id="KW-1133">Transmembrane helix</keyword>
<name>A0A4U9W1P1_9SPHI</name>
<gene>
    <name evidence="9" type="primary">macB_16</name>
    <name evidence="9" type="ORF">NCTC11429_04425</name>
</gene>
<accession>A0A4U9W1P1</accession>
<feature type="transmembrane region" description="Helical" evidence="6">
    <location>
        <begin position="282"/>
        <end position="307"/>
    </location>
</feature>
<dbReference type="InterPro" id="IPR003838">
    <property type="entry name" value="ABC3_permease_C"/>
</dbReference>
<evidence type="ECO:0000256" key="5">
    <source>
        <dbReference type="ARBA" id="ARBA00023136"/>
    </source>
</evidence>
<feature type="domain" description="MacB-like periplasmic core" evidence="8">
    <location>
        <begin position="20"/>
        <end position="229"/>
    </location>
</feature>
<evidence type="ECO:0000313" key="10">
    <source>
        <dbReference type="Proteomes" id="UP000308196"/>
    </source>
</evidence>
<dbReference type="Pfam" id="PF12704">
    <property type="entry name" value="MacB_PCD"/>
    <property type="match status" value="2"/>
</dbReference>
<feature type="transmembrane region" description="Helical" evidence="6">
    <location>
        <begin position="21"/>
        <end position="41"/>
    </location>
</feature>
<evidence type="ECO:0000256" key="3">
    <source>
        <dbReference type="ARBA" id="ARBA00022692"/>
    </source>
</evidence>
<dbReference type="PANTHER" id="PTHR30572">
    <property type="entry name" value="MEMBRANE COMPONENT OF TRANSPORTER-RELATED"/>
    <property type="match status" value="1"/>
</dbReference>
<keyword evidence="9" id="KW-0378">Hydrolase</keyword>
<dbReference type="KEGG" id="stha:NCTC11429_04425"/>
<feature type="domain" description="MacB-like periplasmic core" evidence="8">
    <location>
        <begin position="426"/>
        <end position="643"/>
    </location>
</feature>
<dbReference type="GO" id="GO:0005886">
    <property type="term" value="C:plasma membrane"/>
    <property type="evidence" value="ECO:0007669"/>
    <property type="project" value="UniProtKB-SubCell"/>
</dbReference>
<feature type="transmembrane region" description="Helical" evidence="6">
    <location>
        <begin position="676"/>
        <end position="700"/>
    </location>
</feature>
<evidence type="ECO:0000256" key="1">
    <source>
        <dbReference type="ARBA" id="ARBA00004651"/>
    </source>
</evidence>
<evidence type="ECO:0000256" key="4">
    <source>
        <dbReference type="ARBA" id="ARBA00022989"/>
    </source>
</evidence>
<feature type="transmembrane region" description="Helical" evidence="6">
    <location>
        <begin position="421"/>
        <end position="441"/>
    </location>
</feature>
<sequence>MLRHYLKLAFRNIKRSFGYSLINILGLAVGICSFMILLLYLNHELNYDRWSPELERVARVSLKGKEDVYQSTQAPLAALLRDKVSMVAAATNMTRDESFETPLSTAEKRIIQKGIVAADSLFFSVFPYEITAGESIAPLNKPNAIVISEHLAKKMFGEEDAVGKTIKIFNAYECTVTAVMKGATGPSHLNIEAVFRNPNEKNNYHWGNHSYLTYIKTKPLVNRVAVETLVDRIYYDEQLRKEHNNQGYSEFKKSGSQEGLFLDFAHDIHNFPKHGSSNIKTVTILLVLAAMLLIAGAINFSNLSIAASLRRAREVGVKKVLGSSRARLFWQFMGEVAIQCSIAFVLAILMLSLILPHFNAQFNVNINFLNSGITLRLVLQVLLSLSIVVVLSGLYPALFLTRFNTTKVLKGDYSRGRGGIAFRNGLIIVQFAVAAFFIYGVTVVSHQLDFMQTRDKGFSAEQVLRIQAYKMSTREENFETVRSQLMRISGVQSVAKTTTVPGDQHVDTTTIEFNAAGQTYRMNSVKISEAYFETLDIGLISGRYFDGSYADQHTRSAIINKAAADKLGHRHGKATSIAFAGCDSVPLSVVGIVEDFNVQGLEQQVQPAVYTIGNNACIFQSGGAILVKIEGTDVKRVVEAIEEVWKKIEPDFDLKYSFLDANFQQLFSSHIRLQRIVSFFGITAIMISLIGLFALTAFLIGQRQKEISVRKVLGADLLHLSVLLGSQYLQLIAVAIVVAIPISWWAAEKWLQSFAYRISLTGWLFGLSAIGILLAVATTVGIHIIRVSRANISDDLRNE</sequence>
<evidence type="ECO:0000256" key="2">
    <source>
        <dbReference type="ARBA" id="ARBA00022475"/>
    </source>
</evidence>
<feature type="transmembrane region" description="Helical" evidence="6">
    <location>
        <begin position="328"/>
        <end position="355"/>
    </location>
</feature>
<dbReference type="InterPro" id="IPR050250">
    <property type="entry name" value="Macrolide_Exporter_MacB"/>
</dbReference>
<feature type="domain" description="ABC3 transporter permease C-terminal" evidence="7">
    <location>
        <begin position="679"/>
        <end position="792"/>
    </location>
</feature>
<dbReference type="STRING" id="1123265.GCA_000686625_03643"/>
<feature type="transmembrane region" description="Helical" evidence="6">
    <location>
        <begin position="720"/>
        <end position="742"/>
    </location>
</feature>
<feature type="transmembrane region" description="Helical" evidence="6">
    <location>
        <begin position="762"/>
        <end position="785"/>
    </location>
</feature>
<keyword evidence="3 6" id="KW-0812">Transmembrane</keyword>
<keyword evidence="9" id="KW-0547">Nucleotide-binding</keyword>
<keyword evidence="9" id="KW-0067">ATP-binding</keyword>
<keyword evidence="2" id="KW-1003">Cell membrane</keyword>
<dbReference type="AlphaFoldDB" id="A0A4U9W1P1"/>
<keyword evidence="5 6" id="KW-0472">Membrane</keyword>
<comment type="subcellular location">
    <subcellularLocation>
        <location evidence="1">Cell membrane</location>
        <topology evidence="1">Multi-pass membrane protein</topology>
    </subcellularLocation>
</comment>
<dbReference type="GO" id="GO:0022857">
    <property type="term" value="F:transmembrane transporter activity"/>
    <property type="evidence" value="ECO:0007669"/>
    <property type="project" value="TreeGrafter"/>
</dbReference>
<feature type="transmembrane region" description="Helical" evidence="6">
    <location>
        <begin position="375"/>
        <end position="400"/>
    </location>
</feature>
<evidence type="ECO:0000259" key="7">
    <source>
        <dbReference type="Pfam" id="PF02687"/>
    </source>
</evidence>
<dbReference type="Proteomes" id="UP000308196">
    <property type="component" value="Chromosome"/>
</dbReference>
<dbReference type="EC" id="3.6.3.-" evidence="9"/>
<dbReference type="InterPro" id="IPR025857">
    <property type="entry name" value="MacB_PCD"/>
</dbReference>
<dbReference type="EMBL" id="LR590484">
    <property type="protein sequence ID" value="VTR51784.1"/>
    <property type="molecule type" value="Genomic_DNA"/>
</dbReference>
<organism evidence="9 10">
    <name type="scientific">Sphingobacterium thalpophilum</name>
    <dbReference type="NCBI Taxonomy" id="259"/>
    <lineage>
        <taxon>Bacteria</taxon>
        <taxon>Pseudomonadati</taxon>
        <taxon>Bacteroidota</taxon>
        <taxon>Sphingobacteriia</taxon>
        <taxon>Sphingobacteriales</taxon>
        <taxon>Sphingobacteriaceae</taxon>
        <taxon>Sphingobacterium</taxon>
    </lineage>
</organism>
<dbReference type="GO" id="GO:0005524">
    <property type="term" value="F:ATP binding"/>
    <property type="evidence" value="ECO:0007669"/>
    <property type="project" value="UniProtKB-KW"/>
</dbReference>
<reference evidence="9 10" key="1">
    <citation type="submission" date="2019-05" db="EMBL/GenBank/DDBJ databases">
        <authorList>
            <consortium name="Pathogen Informatics"/>
        </authorList>
    </citation>
    <scope>NUCLEOTIDE SEQUENCE [LARGE SCALE GENOMIC DNA]</scope>
    <source>
        <strain evidence="9 10">NCTC11429</strain>
    </source>
</reference>